<keyword evidence="2" id="KW-1185">Reference proteome</keyword>
<comment type="caution">
    <text evidence="1">The sequence shown here is derived from an EMBL/GenBank/DDBJ whole genome shotgun (WGS) entry which is preliminary data.</text>
</comment>
<reference evidence="2" key="1">
    <citation type="journal article" date="2019" name="Int. J. Syst. Evol. Microbiol.">
        <title>The Global Catalogue of Microorganisms (GCM) 10K type strain sequencing project: providing services to taxonomists for standard genome sequencing and annotation.</title>
        <authorList>
            <consortium name="The Broad Institute Genomics Platform"/>
            <consortium name="The Broad Institute Genome Sequencing Center for Infectious Disease"/>
            <person name="Wu L."/>
            <person name="Ma J."/>
        </authorList>
    </citation>
    <scope>NUCLEOTIDE SEQUENCE [LARGE SCALE GENOMIC DNA]</scope>
    <source>
        <strain evidence="2">JCM 10425</strain>
    </source>
</reference>
<dbReference type="EMBL" id="BAAAGX010000003">
    <property type="protein sequence ID" value="GAA0222809.1"/>
    <property type="molecule type" value="Genomic_DNA"/>
</dbReference>
<evidence type="ECO:0000313" key="1">
    <source>
        <dbReference type="EMBL" id="GAA0222809.1"/>
    </source>
</evidence>
<name>A0ABP3D539_9ACTN</name>
<protein>
    <submittedName>
        <fullName evidence="1">Uncharacterized protein</fullName>
    </submittedName>
</protein>
<gene>
    <name evidence="1" type="ORF">GCM10009539_05030</name>
</gene>
<dbReference type="Proteomes" id="UP001500967">
    <property type="component" value="Unassembled WGS sequence"/>
</dbReference>
<evidence type="ECO:0000313" key="2">
    <source>
        <dbReference type="Proteomes" id="UP001500967"/>
    </source>
</evidence>
<accession>A0ABP3D539</accession>
<proteinExistence type="predicted"/>
<sequence length="163" mass="18221">MLVIGGLLGPAARSARAASTVELDVIHYCQSIGYTAGIYRGGDAYDWWCARPGASARIDMADACRREHGNRAIDRLDDFRIWGSWGCWITEGLAGDLNLNASCQSVGYARAELRGTTAYDWRCVRGRTVSPIDTWRACQDFYGEDAIDRPADYRKPSSWQCWK</sequence>
<organism evidence="1 2">
    <name type="scientific">Cryptosporangium japonicum</name>
    <dbReference type="NCBI Taxonomy" id="80872"/>
    <lineage>
        <taxon>Bacteria</taxon>
        <taxon>Bacillati</taxon>
        <taxon>Actinomycetota</taxon>
        <taxon>Actinomycetes</taxon>
        <taxon>Cryptosporangiales</taxon>
        <taxon>Cryptosporangiaceae</taxon>
        <taxon>Cryptosporangium</taxon>
    </lineage>
</organism>